<evidence type="ECO:0000313" key="3">
    <source>
        <dbReference type="EMBL" id="QNG50497.1"/>
    </source>
</evidence>
<dbReference type="GO" id="GO:0003677">
    <property type="term" value="F:DNA binding"/>
    <property type="evidence" value="ECO:0007669"/>
    <property type="project" value="InterPro"/>
</dbReference>
<dbReference type="CDD" id="cd06170">
    <property type="entry name" value="LuxR_C_like"/>
    <property type="match status" value="1"/>
</dbReference>
<dbReference type="InterPro" id="IPR036388">
    <property type="entry name" value="WH-like_DNA-bd_sf"/>
</dbReference>
<dbReference type="GO" id="GO:0043531">
    <property type="term" value="F:ADP binding"/>
    <property type="evidence" value="ECO:0007669"/>
    <property type="project" value="InterPro"/>
</dbReference>
<dbReference type="SMART" id="SM00421">
    <property type="entry name" value="HTH_LUXR"/>
    <property type="match status" value="1"/>
</dbReference>
<accession>A0A7G7MCI6</accession>
<dbReference type="SUPFAM" id="SSF46894">
    <property type="entry name" value="C-terminal effector domain of the bipartite response regulators"/>
    <property type="match status" value="1"/>
</dbReference>
<evidence type="ECO:0000256" key="1">
    <source>
        <dbReference type="SAM" id="MobiDB-lite"/>
    </source>
</evidence>
<organism evidence="3 4">
    <name type="scientific">Pseudonocardia petroleophila</name>
    <dbReference type="NCBI Taxonomy" id="37331"/>
    <lineage>
        <taxon>Bacteria</taxon>
        <taxon>Bacillati</taxon>
        <taxon>Actinomycetota</taxon>
        <taxon>Actinomycetes</taxon>
        <taxon>Pseudonocardiales</taxon>
        <taxon>Pseudonocardiaceae</taxon>
        <taxon>Pseudonocardia</taxon>
    </lineage>
</organism>
<dbReference type="InterPro" id="IPR000792">
    <property type="entry name" value="Tscrpt_reg_LuxR_C"/>
</dbReference>
<dbReference type="Proteomes" id="UP000515728">
    <property type="component" value="Chromosome"/>
</dbReference>
<dbReference type="PROSITE" id="PS50043">
    <property type="entry name" value="HTH_LUXR_2"/>
    <property type="match status" value="1"/>
</dbReference>
<dbReference type="PANTHER" id="PTHR47691:SF3">
    <property type="entry name" value="HTH-TYPE TRANSCRIPTIONAL REGULATOR RV0890C-RELATED"/>
    <property type="match status" value="1"/>
</dbReference>
<dbReference type="KEGG" id="ppel:H6H00_19940"/>
<dbReference type="EMBL" id="CP060131">
    <property type="protein sequence ID" value="QNG50497.1"/>
    <property type="molecule type" value="Genomic_DNA"/>
</dbReference>
<name>A0A7G7MCI6_9PSEU</name>
<keyword evidence="4" id="KW-1185">Reference proteome</keyword>
<gene>
    <name evidence="3" type="ORF">H6H00_19940</name>
</gene>
<dbReference type="SUPFAM" id="SSF52540">
    <property type="entry name" value="P-loop containing nucleoside triphosphate hydrolases"/>
    <property type="match status" value="1"/>
</dbReference>
<sequence length="789" mass="86980">MALPTGEAADSAGGRSTGLHGFPAEMTSFVGRRAEVRSVRKHLEESRLVTLTGVGGVGKTRLACTVATELRRAYPDGIWFIDLSELMEEELVPAAVADALGVRSSPTNSVLFESLAHRQALVVLDNCEHLLEACSALAHKLLRSAPKMRIMTTSREPLSVLGETIFDVTPLSLASRERYGTAPARDGSRSEAVDLFEARATAVQPEFRMEGANRRAVAELCDLLDGIPLAIELAAFQVRSFPVTQILTRHESIFDILTRGNRAGPHRHQTLQATLEWSYDLCLPGERMLWQRLSVFTGSFDLDAVQGVCGDAQDRLDVLEHFPRLIEKSIVAVLGSGPSTRYRLLESIRHFGGSKLAEHDDVDTWRRRHRDHYLRVTLLSERHVNGPEQVEWNGRLQDDFPNIRSALDYCFTTAEEYATGLRMAGSLWFFWNASGHLRDGRHWLDRALELASEATPERAKALWAVGWYAMVQGDSGVALGALEESAAVARSTGDDHAFATALQFQGTAAQTRGDLTSARDLLVAAMQRHEEGSHDDVLAILCAAQLGFVYCVLGMQADALRHVDAAIAVGRRTGERFATSWALWSRGLIAWSTGSFDDAGVVLRESIELKWTLHDWLGMAACIELLTWLAVEDGDYRGAARLLGIGRGLCGDLGSSPLFGDVTLSETRERYELRARRSLGTRRFDDERADAEALDRGQAIAHVLATRAREERRAAPAVPEAVLTRRETEVVRLIVDGMTNKEIADTLVISRRTVEGHVERALVKLGLRSRSQLAAWFVQEHAAPSADNS</sequence>
<dbReference type="Pfam" id="PF00196">
    <property type="entry name" value="GerE"/>
    <property type="match status" value="1"/>
</dbReference>
<dbReference type="PANTHER" id="PTHR47691">
    <property type="entry name" value="REGULATOR-RELATED"/>
    <property type="match status" value="1"/>
</dbReference>
<dbReference type="PROSITE" id="PS00622">
    <property type="entry name" value="HTH_LUXR_1"/>
    <property type="match status" value="1"/>
</dbReference>
<protein>
    <submittedName>
        <fullName evidence="3">LuxR family transcriptional regulator</fullName>
    </submittedName>
</protein>
<feature type="region of interest" description="Disordered" evidence="1">
    <location>
        <begin position="1"/>
        <end position="20"/>
    </location>
</feature>
<dbReference type="Gene3D" id="1.10.10.10">
    <property type="entry name" value="Winged helix-like DNA-binding domain superfamily/Winged helix DNA-binding domain"/>
    <property type="match status" value="1"/>
</dbReference>
<dbReference type="InterPro" id="IPR002182">
    <property type="entry name" value="NB-ARC"/>
</dbReference>
<dbReference type="Pfam" id="PF00931">
    <property type="entry name" value="NB-ARC"/>
    <property type="match status" value="1"/>
</dbReference>
<dbReference type="InterPro" id="IPR011990">
    <property type="entry name" value="TPR-like_helical_dom_sf"/>
</dbReference>
<dbReference type="Gene3D" id="1.25.40.10">
    <property type="entry name" value="Tetratricopeptide repeat domain"/>
    <property type="match status" value="1"/>
</dbReference>
<dbReference type="InterPro" id="IPR016032">
    <property type="entry name" value="Sig_transdc_resp-reg_C-effctor"/>
</dbReference>
<reference evidence="3 4" key="1">
    <citation type="submission" date="2020-08" db="EMBL/GenBank/DDBJ databases">
        <authorList>
            <person name="Mo P."/>
        </authorList>
    </citation>
    <scope>NUCLEOTIDE SEQUENCE [LARGE SCALE GENOMIC DNA]</scope>
    <source>
        <strain evidence="3 4">CGMCC 4.1532</strain>
    </source>
</reference>
<dbReference type="PRINTS" id="PR00364">
    <property type="entry name" value="DISEASERSIST"/>
</dbReference>
<dbReference type="SUPFAM" id="SSF48452">
    <property type="entry name" value="TPR-like"/>
    <property type="match status" value="1"/>
</dbReference>
<feature type="domain" description="HTH luxR-type" evidence="2">
    <location>
        <begin position="716"/>
        <end position="781"/>
    </location>
</feature>
<proteinExistence type="predicted"/>
<dbReference type="AlphaFoldDB" id="A0A7G7MCI6"/>
<dbReference type="GO" id="GO:0006355">
    <property type="term" value="P:regulation of DNA-templated transcription"/>
    <property type="evidence" value="ECO:0007669"/>
    <property type="project" value="InterPro"/>
</dbReference>
<dbReference type="PRINTS" id="PR00038">
    <property type="entry name" value="HTHLUXR"/>
</dbReference>
<evidence type="ECO:0000313" key="4">
    <source>
        <dbReference type="Proteomes" id="UP000515728"/>
    </source>
</evidence>
<evidence type="ECO:0000259" key="2">
    <source>
        <dbReference type="PROSITE" id="PS50043"/>
    </source>
</evidence>
<dbReference type="RefSeq" id="WP_185717259.1">
    <property type="nucleotide sequence ID" value="NZ_BAAAWI010000001.1"/>
</dbReference>
<dbReference type="InterPro" id="IPR027417">
    <property type="entry name" value="P-loop_NTPase"/>
</dbReference>
<dbReference type="Gene3D" id="3.40.50.300">
    <property type="entry name" value="P-loop containing nucleotide triphosphate hydrolases"/>
    <property type="match status" value="1"/>
</dbReference>